<protein>
    <submittedName>
        <fullName evidence="1">Uncharacterized protein</fullName>
    </submittedName>
</protein>
<gene>
    <name evidence="1" type="ORF">SAMN05421736_108115</name>
</gene>
<name>A0A1H3RI81_9BACI</name>
<proteinExistence type="predicted"/>
<evidence type="ECO:0000313" key="2">
    <source>
        <dbReference type="Proteomes" id="UP000198935"/>
    </source>
</evidence>
<accession>A0A1H3RI81</accession>
<sequence length="40" mass="4654">MEGGVVPPCCDKGWNWRNPTNNDLDEDYMALKKERRTVSQ</sequence>
<dbReference type="AlphaFoldDB" id="A0A1H3RI81"/>
<reference evidence="2" key="1">
    <citation type="submission" date="2016-10" db="EMBL/GenBank/DDBJ databases">
        <authorList>
            <person name="Varghese N."/>
            <person name="Submissions S."/>
        </authorList>
    </citation>
    <scope>NUCLEOTIDE SEQUENCE [LARGE SCALE GENOMIC DNA]</scope>
    <source>
        <strain evidence="2">SP</strain>
    </source>
</reference>
<organism evidence="1 2">
    <name type="scientific">Evansella caseinilytica</name>
    <dbReference type="NCBI Taxonomy" id="1503961"/>
    <lineage>
        <taxon>Bacteria</taxon>
        <taxon>Bacillati</taxon>
        <taxon>Bacillota</taxon>
        <taxon>Bacilli</taxon>
        <taxon>Bacillales</taxon>
        <taxon>Bacillaceae</taxon>
        <taxon>Evansella</taxon>
    </lineage>
</organism>
<dbReference type="Proteomes" id="UP000198935">
    <property type="component" value="Unassembled WGS sequence"/>
</dbReference>
<dbReference type="EMBL" id="FNPI01000008">
    <property type="protein sequence ID" value="SDZ25340.1"/>
    <property type="molecule type" value="Genomic_DNA"/>
</dbReference>
<evidence type="ECO:0000313" key="1">
    <source>
        <dbReference type="EMBL" id="SDZ25340.1"/>
    </source>
</evidence>
<keyword evidence="2" id="KW-1185">Reference proteome</keyword>